<evidence type="ECO:0000313" key="3">
    <source>
        <dbReference type="Proteomes" id="UP000429811"/>
    </source>
</evidence>
<name>A0A6I2RKH5_FLAPL</name>
<evidence type="ECO:0000313" key="1">
    <source>
        <dbReference type="EMBL" id="MDB7935855.1"/>
    </source>
</evidence>
<accession>A0A6I2RKH5</accession>
<proteinExistence type="predicted"/>
<comment type="caution">
    <text evidence="2">The sequence shown here is derived from an EMBL/GenBank/DDBJ whole genome shotgun (WGS) entry which is preliminary data.</text>
</comment>
<dbReference type="AlphaFoldDB" id="A0A6I2RKH5"/>
<reference evidence="1" key="2">
    <citation type="submission" date="2023-01" db="EMBL/GenBank/DDBJ databases">
        <title>Human gut microbiome strain richness.</title>
        <authorList>
            <person name="Chen-Liaw A."/>
        </authorList>
    </citation>
    <scope>NUCLEOTIDE SEQUENCE</scope>
    <source>
        <strain evidence="1">1001287st1_F4_1001285I_161205</strain>
    </source>
</reference>
<evidence type="ECO:0000313" key="2">
    <source>
        <dbReference type="EMBL" id="MSB50110.1"/>
    </source>
</evidence>
<dbReference type="Pfam" id="PF19595">
    <property type="entry name" value="DUF6100"/>
    <property type="match status" value="1"/>
</dbReference>
<sequence>MNRTIISQRITSILSEIDRLNSALYAMNSTDIQRYPDNYEVLSTDAALRAEGITCRLRHLIYATTAIKKSDYLCSASTMQGVGIREDEGVLEITLPCLLPKRKQRQSTEFLIDPFYAALEGYSRQNALPRFSHCVVCFAHIYCQDLPERRVRDYDNLELKQLLDVIAAFLLEDDNGLLCDAYNTTELGEADCTHIFIMDSDQFPRWLESHQNSLKTISDFP</sequence>
<protein>
    <submittedName>
        <fullName evidence="1">DUF6100 family protein</fullName>
    </submittedName>
</protein>
<reference evidence="2 3" key="1">
    <citation type="journal article" date="2019" name="Nat. Med.">
        <title>A library of human gut bacterial isolates paired with longitudinal multiomics data enables mechanistic microbiome research.</title>
        <authorList>
            <person name="Poyet M."/>
            <person name="Groussin M."/>
            <person name="Gibbons S.M."/>
            <person name="Avila-Pacheco J."/>
            <person name="Jiang X."/>
            <person name="Kearney S.M."/>
            <person name="Perrotta A.R."/>
            <person name="Berdy B."/>
            <person name="Zhao S."/>
            <person name="Lieberman T.D."/>
            <person name="Swanson P.K."/>
            <person name="Smith M."/>
            <person name="Roesemann S."/>
            <person name="Alexander J.E."/>
            <person name="Rich S.A."/>
            <person name="Livny J."/>
            <person name="Vlamakis H."/>
            <person name="Clish C."/>
            <person name="Bullock K."/>
            <person name="Deik A."/>
            <person name="Scott J."/>
            <person name="Pierce K.A."/>
            <person name="Xavier R.J."/>
            <person name="Alm E.J."/>
        </authorList>
    </citation>
    <scope>NUCLEOTIDE SEQUENCE [LARGE SCALE GENOMIC DNA]</scope>
    <source>
        <strain evidence="2 3">BIOML-A5</strain>
    </source>
</reference>
<gene>
    <name evidence="2" type="ORF">GKE90_15620</name>
    <name evidence="1" type="ORF">PNE06_22475</name>
</gene>
<dbReference type="Proteomes" id="UP000429811">
    <property type="component" value="Unassembled WGS sequence"/>
</dbReference>
<dbReference type="Proteomes" id="UP001211173">
    <property type="component" value="Unassembled WGS sequence"/>
</dbReference>
<organism evidence="2 3">
    <name type="scientific">Flavonifractor plautii</name>
    <name type="common">Fusobacterium plautii</name>
    <dbReference type="NCBI Taxonomy" id="292800"/>
    <lineage>
        <taxon>Bacteria</taxon>
        <taxon>Bacillati</taxon>
        <taxon>Bacillota</taxon>
        <taxon>Clostridia</taxon>
        <taxon>Eubacteriales</taxon>
        <taxon>Oscillospiraceae</taxon>
        <taxon>Flavonifractor</taxon>
    </lineage>
</organism>
<dbReference type="InterPro" id="IPR046082">
    <property type="entry name" value="DUF6100"/>
</dbReference>
<dbReference type="EMBL" id="JAQLWV010000057">
    <property type="protein sequence ID" value="MDB7935855.1"/>
    <property type="molecule type" value="Genomic_DNA"/>
</dbReference>
<dbReference type="EMBL" id="WKPO01000025">
    <property type="protein sequence ID" value="MSB50110.1"/>
    <property type="molecule type" value="Genomic_DNA"/>
</dbReference>
<dbReference type="RefSeq" id="WP_131971849.1">
    <property type="nucleotide sequence ID" value="NZ_BAABXT010000001.1"/>
</dbReference>